<proteinExistence type="predicted"/>
<dbReference type="Proteomes" id="UP000005167">
    <property type="component" value="Unassembled WGS sequence"/>
</dbReference>
<gene>
    <name evidence="1" type="ORF">TevJSym_bc00410</name>
</gene>
<keyword evidence="2" id="KW-1185">Reference proteome</keyword>
<organism evidence="1 2">
    <name type="scientific">endosymbiont of Tevnia jerichonana</name>
    <name type="common">vent Tica</name>
    <dbReference type="NCBI Taxonomy" id="1049564"/>
    <lineage>
        <taxon>Bacteria</taxon>
        <taxon>Pseudomonadati</taxon>
        <taxon>Pseudomonadota</taxon>
        <taxon>Gammaproteobacteria</taxon>
        <taxon>sulfur-oxidizing symbionts</taxon>
    </lineage>
</organism>
<evidence type="ECO:0000313" key="1">
    <source>
        <dbReference type="EMBL" id="EGW53441.1"/>
    </source>
</evidence>
<dbReference type="EMBL" id="AFZB01000029">
    <property type="protein sequence ID" value="EGW53441.1"/>
    <property type="molecule type" value="Genomic_DNA"/>
</dbReference>
<evidence type="ECO:0000313" key="2">
    <source>
        <dbReference type="Proteomes" id="UP000005167"/>
    </source>
</evidence>
<evidence type="ECO:0008006" key="3">
    <source>
        <dbReference type="Google" id="ProtNLM"/>
    </source>
</evidence>
<accession>G2FIH0</accession>
<comment type="caution">
    <text evidence="1">The sequence shown here is derived from an EMBL/GenBank/DDBJ whole genome shotgun (WGS) entry which is preliminary data.</text>
</comment>
<protein>
    <recommendedName>
        <fullName evidence="3">CNNM transmembrane domain-containing protein</fullName>
    </recommendedName>
</protein>
<reference evidence="1 2" key="1">
    <citation type="journal article" date="2011" name="ISME J.">
        <title>The endosymbionts of the deep-sea tubeworms Riftia pachyptila and Tevnia jerichonana share an identical physiology as revealed by proteogenomic analyses.</title>
        <authorList>
            <person name="Gardebrecht A."/>
            <person name="Markert S."/>
            <person name="Felbeck H."/>
            <person name="Thuermer A."/>
            <person name="Albrecht D."/>
            <person name="Wollherr A."/>
            <person name="Kabisch J."/>
            <person name="Lehmann R."/>
            <person name="Daniel R."/>
            <person name="Liesegang H."/>
            <person name="Hecker M."/>
            <person name="Sievert S.M."/>
            <person name="Schweder T."/>
        </authorList>
    </citation>
    <scope>NUCLEOTIDE SEQUENCE [LARGE SCALE GENOMIC DNA]</scope>
</reference>
<dbReference type="PATRIC" id="fig|1049564.3.peg.2703"/>
<sequence length="46" mass="5128">MALLFFYLFLALFVSFLCSILEAVLLSITPSYIGSLDDSTPHKNLC</sequence>
<name>G2FIH0_9GAMM</name>
<dbReference type="AlphaFoldDB" id="G2FIH0"/>